<evidence type="ECO:0000313" key="3">
    <source>
        <dbReference type="EMBL" id="RIY35885.1"/>
    </source>
</evidence>
<dbReference type="InterPro" id="IPR003497">
    <property type="entry name" value="BRO_N_domain"/>
</dbReference>
<dbReference type="EMBL" id="NSDI01000008">
    <property type="protein sequence ID" value="RIY35885.1"/>
    <property type="molecule type" value="Genomic_DNA"/>
</dbReference>
<name>A0A3A1YDZ6_9FLAO</name>
<dbReference type="Pfam" id="PF02498">
    <property type="entry name" value="Bro-N"/>
    <property type="match status" value="1"/>
</dbReference>
<comment type="caution">
    <text evidence="3">The sequence shown here is derived from an EMBL/GenBank/DDBJ whole genome shotgun (WGS) entry which is preliminary data.</text>
</comment>
<evidence type="ECO:0000256" key="1">
    <source>
        <dbReference type="SAM" id="MobiDB-lite"/>
    </source>
</evidence>
<feature type="region of interest" description="Disordered" evidence="1">
    <location>
        <begin position="253"/>
        <end position="277"/>
    </location>
</feature>
<proteinExistence type="predicted"/>
<evidence type="ECO:0000313" key="4">
    <source>
        <dbReference type="Proteomes" id="UP000265497"/>
    </source>
</evidence>
<protein>
    <recommendedName>
        <fullName evidence="2">Bro-N domain-containing protein</fullName>
    </recommendedName>
</protein>
<dbReference type="RefSeq" id="WP_119652846.1">
    <property type="nucleotide sequence ID" value="NZ_NSDI01000008.1"/>
</dbReference>
<evidence type="ECO:0000259" key="2">
    <source>
        <dbReference type="SMART" id="SM01040"/>
    </source>
</evidence>
<feature type="domain" description="Bro-N" evidence="2">
    <location>
        <begin position="12"/>
        <end position="111"/>
    </location>
</feature>
<organism evidence="3 4">
    <name type="scientific">Capnocytophaga canis</name>
    <dbReference type="NCBI Taxonomy" id="1848903"/>
    <lineage>
        <taxon>Bacteria</taxon>
        <taxon>Pseudomonadati</taxon>
        <taxon>Bacteroidota</taxon>
        <taxon>Flavobacteriia</taxon>
        <taxon>Flavobacteriales</taxon>
        <taxon>Flavobacteriaceae</taxon>
        <taxon>Capnocytophaga</taxon>
    </lineage>
</organism>
<sequence>MENNIKIFEQKKVRSQWDEQQEKWWFSIVDVIEVLTESPNPRKYWSVLKTRLKKEGSELATNCSQLKMLSSDGKYYKTDVADTEQLLRLIQSVPSPKAEPFKLWLAQVGSERLDEMQDPEISIDRALQQYLQLGYSENWINQRLKSIEIRKELTDEWKKRGAKEGQQFATLTDIITKTWSGKTTKEYKVLKGLKKENLRDNMTNTELILNMLAEASTKDISQVTQPETFEQNIAVAQQGGNVAKVAREELEARTGKKVVSSASAKKMLQNKNNSNNK</sequence>
<reference evidence="3 4" key="1">
    <citation type="submission" date="2017-08" db="EMBL/GenBank/DDBJ databases">
        <title>Capnocytophaga canis 17-158 assembly.</title>
        <authorList>
            <person name="Gulvik C.A."/>
        </authorList>
    </citation>
    <scope>NUCLEOTIDE SEQUENCE [LARGE SCALE GENOMIC DNA]</scope>
    <source>
        <strain evidence="3 4">17-158</strain>
    </source>
</reference>
<gene>
    <name evidence="3" type="ORF">CKY20_08450</name>
</gene>
<dbReference type="SMART" id="SM01040">
    <property type="entry name" value="Bro-N"/>
    <property type="match status" value="1"/>
</dbReference>
<feature type="compositionally biased region" description="Low complexity" evidence="1">
    <location>
        <begin position="257"/>
        <end position="266"/>
    </location>
</feature>
<dbReference type="AlphaFoldDB" id="A0A3A1YDZ6"/>
<accession>A0A3A1YDZ6</accession>
<dbReference type="Proteomes" id="UP000265497">
    <property type="component" value="Unassembled WGS sequence"/>
</dbReference>